<reference evidence="9 10" key="1">
    <citation type="submission" date="2024-06" db="EMBL/GenBank/DDBJ databases">
        <title>The Natural Products Discovery Center: Release of the First 8490 Sequenced Strains for Exploring Actinobacteria Biosynthetic Diversity.</title>
        <authorList>
            <person name="Kalkreuter E."/>
            <person name="Kautsar S.A."/>
            <person name="Yang D."/>
            <person name="Bader C.D."/>
            <person name="Teijaro C.N."/>
            <person name="Fluegel L."/>
            <person name="Davis C.M."/>
            <person name="Simpson J.R."/>
            <person name="Lauterbach L."/>
            <person name="Steele A.D."/>
            <person name="Gui C."/>
            <person name="Meng S."/>
            <person name="Li G."/>
            <person name="Viehrig K."/>
            <person name="Ye F."/>
            <person name="Su P."/>
            <person name="Kiefer A.F."/>
            <person name="Nichols A."/>
            <person name="Cepeda A.J."/>
            <person name="Yan W."/>
            <person name="Fan B."/>
            <person name="Jiang Y."/>
            <person name="Adhikari A."/>
            <person name="Zheng C.-J."/>
            <person name="Schuster L."/>
            <person name="Cowan T.M."/>
            <person name="Smanski M.J."/>
            <person name="Chevrette M.G."/>
            <person name="De Carvalho L.P.S."/>
            <person name="Shen B."/>
        </authorList>
    </citation>
    <scope>NUCLEOTIDE SEQUENCE [LARGE SCALE GENOMIC DNA]</scope>
    <source>
        <strain evidence="9 10">NPDC050671</strain>
    </source>
</reference>
<evidence type="ECO:0000313" key="10">
    <source>
        <dbReference type="Proteomes" id="UP001551658"/>
    </source>
</evidence>
<keyword evidence="6 8" id="KW-0472">Membrane</keyword>
<keyword evidence="10" id="KW-1185">Reference proteome</keyword>
<comment type="caution">
    <text evidence="9">The sequence shown here is derived from an EMBL/GenBank/DDBJ whole genome shotgun (WGS) entry which is preliminary data.</text>
</comment>
<feature type="region of interest" description="Disordered" evidence="7">
    <location>
        <begin position="1"/>
        <end position="36"/>
    </location>
</feature>
<keyword evidence="3" id="KW-1003">Cell membrane</keyword>
<comment type="subcellular location">
    <subcellularLocation>
        <location evidence="1">Cell membrane</location>
    </subcellularLocation>
</comment>
<organism evidence="9 10">
    <name type="scientific">Nocardia fusca</name>
    <dbReference type="NCBI Taxonomy" id="941183"/>
    <lineage>
        <taxon>Bacteria</taxon>
        <taxon>Bacillati</taxon>
        <taxon>Actinomycetota</taxon>
        <taxon>Actinomycetes</taxon>
        <taxon>Mycobacteriales</taxon>
        <taxon>Nocardiaceae</taxon>
        <taxon>Nocardia</taxon>
    </lineage>
</organism>
<evidence type="ECO:0000256" key="5">
    <source>
        <dbReference type="ARBA" id="ARBA00022989"/>
    </source>
</evidence>
<evidence type="ECO:0000256" key="2">
    <source>
        <dbReference type="ARBA" id="ARBA00007531"/>
    </source>
</evidence>
<protein>
    <submittedName>
        <fullName evidence="9">MmpS family transport accessory protein</fullName>
    </submittedName>
</protein>
<dbReference type="Proteomes" id="UP001551658">
    <property type="component" value="Unassembled WGS sequence"/>
</dbReference>
<comment type="similarity">
    <text evidence="2">Belongs to the MmpS family.</text>
</comment>
<dbReference type="EMBL" id="JBFAIH010000003">
    <property type="protein sequence ID" value="MEV0362612.1"/>
    <property type="molecule type" value="Genomic_DNA"/>
</dbReference>
<evidence type="ECO:0000256" key="6">
    <source>
        <dbReference type="ARBA" id="ARBA00023136"/>
    </source>
</evidence>
<evidence type="ECO:0000256" key="4">
    <source>
        <dbReference type="ARBA" id="ARBA00022692"/>
    </source>
</evidence>
<feature type="transmembrane region" description="Helical" evidence="8">
    <location>
        <begin position="42"/>
        <end position="68"/>
    </location>
</feature>
<keyword evidence="5 8" id="KW-1133">Transmembrane helix</keyword>
<proteinExistence type="inferred from homology"/>
<keyword evidence="4 8" id="KW-0812">Transmembrane</keyword>
<evidence type="ECO:0000256" key="3">
    <source>
        <dbReference type="ARBA" id="ARBA00022475"/>
    </source>
</evidence>
<dbReference type="InterPro" id="IPR008693">
    <property type="entry name" value="MmpS"/>
</dbReference>
<dbReference type="Pfam" id="PF05423">
    <property type="entry name" value="Mycobact_memb"/>
    <property type="match status" value="1"/>
</dbReference>
<dbReference type="Gene3D" id="2.60.40.2880">
    <property type="entry name" value="MmpS1-5, C-terminal soluble domain"/>
    <property type="match status" value="1"/>
</dbReference>
<evidence type="ECO:0000256" key="8">
    <source>
        <dbReference type="SAM" id="Phobius"/>
    </source>
</evidence>
<gene>
    <name evidence="9" type="ORF">AB0H72_07910</name>
</gene>
<evidence type="ECO:0000256" key="1">
    <source>
        <dbReference type="ARBA" id="ARBA00004236"/>
    </source>
</evidence>
<name>A0ABV3F4H3_9NOCA</name>
<accession>A0ABV3F4H3</accession>
<sequence length="171" mass="17783">MIEPPGEHRRRSGKSPSPAYRQDPYAGPAPAGRRSPHRRARWPWFAAGLVLMILCLVGGCVAVVAGIANEVGEDADREVAVSYEVEGTAGEVSVTYLGHDLGMARETAAGLPWRRDVLIDSFGTMVSLIAVNDADGGEVTCRILIGGRLVSEQTSTGPHASAGCSGNAGGG</sequence>
<dbReference type="InterPro" id="IPR038468">
    <property type="entry name" value="MmpS_C"/>
</dbReference>
<dbReference type="RefSeq" id="WP_357975424.1">
    <property type="nucleotide sequence ID" value="NZ_JBFAIH010000003.1"/>
</dbReference>
<evidence type="ECO:0000313" key="9">
    <source>
        <dbReference type="EMBL" id="MEV0362612.1"/>
    </source>
</evidence>
<evidence type="ECO:0000256" key="7">
    <source>
        <dbReference type="SAM" id="MobiDB-lite"/>
    </source>
</evidence>